<dbReference type="AlphaFoldDB" id="A0A9X3PNT0"/>
<keyword evidence="1" id="KW-0812">Transmembrane</keyword>
<dbReference type="RefSeq" id="WP_270123975.1">
    <property type="nucleotide sequence ID" value="NZ_BAAAOM010000004.1"/>
</dbReference>
<dbReference type="Proteomes" id="UP001145799">
    <property type="component" value="Unassembled WGS sequence"/>
</dbReference>
<evidence type="ECO:0000256" key="1">
    <source>
        <dbReference type="SAM" id="Phobius"/>
    </source>
</evidence>
<keyword evidence="1" id="KW-1133">Transmembrane helix</keyword>
<evidence type="ECO:0000313" key="3">
    <source>
        <dbReference type="EMBL" id="MDR7338646.1"/>
    </source>
</evidence>
<reference evidence="2" key="1">
    <citation type="submission" date="2022-12" db="EMBL/GenBank/DDBJ databases">
        <title>Gycomyces niveus sp.nov., a novel actinomycete isolated from soil in Shouguang.</title>
        <authorList>
            <person name="Yang X."/>
        </authorList>
    </citation>
    <scope>NUCLEOTIDE SEQUENCE</scope>
    <source>
        <strain evidence="2">DSM 44724</strain>
    </source>
</reference>
<dbReference type="Proteomes" id="UP001183604">
    <property type="component" value="Unassembled WGS sequence"/>
</dbReference>
<protein>
    <submittedName>
        <fullName evidence="2">Uncharacterized protein</fullName>
    </submittedName>
</protein>
<accession>A0A9X3PNT0</accession>
<proteinExistence type="predicted"/>
<dbReference type="EMBL" id="JAPZVQ010000016">
    <property type="protein sequence ID" value="MDA1387470.1"/>
    <property type="molecule type" value="Genomic_DNA"/>
</dbReference>
<dbReference type="EMBL" id="JAVDYD010000001">
    <property type="protein sequence ID" value="MDR7338646.1"/>
    <property type="molecule type" value="Genomic_DNA"/>
</dbReference>
<evidence type="ECO:0000313" key="4">
    <source>
        <dbReference type="Proteomes" id="UP001145799"/>
    </source>
</evidence>
<feature type="transmembrane region" description="Helical" evidence="1">
    <location>
        <begin position="54"/>
        <end position="72"/>
    </location>
</feature>
<sequence length="80" mass="8341">MTEGKPRGDSWQGARWVLGTVLLLQGFGSAATEALWNTGFGAAGLLRAAGLPQWTDFAVGAAGVALLVWAAARTRRSARV</sequence>
<reference evidence="3 5" key="2">
    <citation type="submission" date="2023-07" db="EMBL/GenBank/DDBJ databases">
        <title>Sequencing the genomes of 1000 actinobacteria strains.</title>
        <authorList>
            <person name="Klenk H.-P."/>
        </authorList>
    </citation>
    <scope>NUCLEOTIDE SEQUENCE [LARGE SCALE GENOMIC DNA]</scope>
    <source>
        <strain evidence="3 5">DSM 44724</strain>
    </source>
</reference>
<keyword evidence="5" id="KW-1185">Reference proteome</keyword>
<organism evidence="2 4">
    <name type="scientific">Glycomyces lechevalierae</name>
    <dbReference type="NCBI Taxonomy" id="256034"/>
    <lineage>
        <taxon>Bacteria</taxon>
        <taxon>Bacillati</taxon>
        <taxon>Actinomycetota</taxon>
        <taxon>Actinomycetes</taxon>
        <taxon>Glycomycetales</taxon>
        <taxon>Glycomycetaceae</taxon>
        <taxon>Glycomyces</taxon>
    </lineage>
</organism>
<evidence type="ECO:0000313" key="2">
    <source>
        <dbReference type="EMBL" id="MDA1387470.1"/>
    </source>
</evidence>
<gene>
    <name evidence="3" type="ORF">J2S69_002365</name>
    <name evidence="2" type="ORF">O2L01_20920</name>
</gene>
<name>A0A9X3PNT0_9ACTN</name>
<evidence type="ECO:0000313" key="5">
    <source>
        <dbReference type="Proteomes" id="UP001183604"/>
    </source>
</evidence>
<keyword evidence="1" id="KW-0472">Membrane</keyword>
<comment type="caution">
    <text evidence="2">The sequence shown here is derived from an EMBL/GenBank/DDBJ whole genome shotgun (WGS) entry which is preliminary data.</text>
</comment>